<dbReference type="InterPro" id="IPR051408">
    <property type="entry name" value="Phosphate_transprt_permease"/>
</dbReference>
<dbReference type="AlphaFoldDB" id="A0A388T8R2"/>
<keyword evidence="4 9" id="KW-1003">Cell membrane</keyword>
<dbReference type="Pfam" id="PF00528">
    <property type="entry name" value="BPD_transp_1"/>
    <property type="match status" value="1"/>
</dbReference>
<name>A0A388T8R2_TERA1</name>
<evidence type="ECO:0000256" key="9">
    <source>
        <dbReference type="RuleBase" id="RU363043"/>
    </source>
</evidence>
<dbReference type="InterPro" id="IPR000515">
    <property type="entry name" value="MetI-like"/>
</dbReference>
<organism evidence="11 12">
    <name type="scientific">Termititenax aidoneus</name>
    <dbReference type="NCBI Taxonomy" id="2218524"/>
    <lineage>
        <taxon>Bacteria</taxon>
        <taxon>Bacillati</taxon>
        <taxon>Candidatus Margulisiibacteriota</taxon>
        <taxon>Candidatus Termititenacia</taxon>
        <taxon>Candidatus Termititenacales</taxon>
        <taxon>Candidatus Termititenacaceae</taxon>
        <taxon>Candidatus Termititenax</taxon>
    </lineage>
</organism>
<dbReference type="NCBIfam" id="TIGR00974">
    <property type="entry name" value="3a0107s02c"/>
    <property type="match status" value="1"/>
</dbReference>
<evidence type="ECO:0000256" key="8">
    <source>
        <dbReference type="ARBA" id="ARBA00023136"/>
    </source>
</evidence>
<dbReference type="PANTHER" id="PTHR42922">
    <property type="entry name" value="PHOSPHATE TRANSPORT SYSTEM PERMEASE PROTEIN PSTA"/>
    <property type="match status" value="1"/>
</dbReference>
<dbReference type="GO" id="GO:0005315">
    <property type="term" value="F:phosphate transmembrane transporter activity"/>
    <property type="evidence" value="ECO:0007669"/>
    <property type="project" value="InterPro"/>
</dbReference>
<evidence type="ECO:0000313" key="11">
    <source>
        <dbReference type="EMBL" id="GBR72922.1"/>
    </source>
</evidence>
<keyword evidence="8 9" id="KW-0472">Membrane</keyword>
<evidence type="ECO:0000256" key="5">
    <source>
        <dbReference type="ARBA" id="ARBA00022592"/>
    </source>
</evidence>
<proteinExistence type="inferred from homology"/>
<evidence type="ECO:0000256" key="6">
    <source>
        <dbReference type="ARBA" id="ARBA00022692"/>
    </source>
</evidence>
<evidence type="ECO:0000313" key="12">
    <source>
        <dbReference type="Proteomes" id="UP000269352"/>
    </source>
</evidence>
<keyword evidence="12" id="KW-1185">Reference proteome</keyword>
<evidence type="ECO:0000256" key="4">
    <source>
        <dbReference type="ARBA" id="ARBA00022475"/>
    </source>
</evidence>
<dbReference type="GO" id="GO:0035435">
    <property type="term" value="P:phosphate ion transmembrane transport"/>
    <property type="evidence" value="ECO:0007669"/>
    <property type="project" value="InterPro"/>
</dbReference>
<dbReference type="InterPro" id="IPR005672">
    <property type="entry name" value="Phosphate_PstA"/>
</dbReference>
<feature type="transmembrane region" description="Helical" evidence="9">
    <location>
        <begin position="117"/>
        <end position="136"/>
    </location>
</feature>
<keyword evidence="5" id="KW-0592">Phosphate transport</keyword>
<dbReference type="Gene3D" id="1.10.3720.10">
    <property type="entry name" value="MetI-like"/>
    <property type="match status" value="1"/>
</dbReference>
<dbReference type="GO" id="GO:0005886">
    <property type="term" value="C:plasma membrane"/>
    <property type="evidence" value="ECO:0007669"/>
    <property type="project" value="UniProtKB-SubCell"/>
</dbReference>
<keyword evidence="3" id="KW-0813">Transport</keyword>
<dbReference type="EMBL" id="BGZN01000004">
    <property type="protein sequence ID" value="GBR72922.1"/>
    <property type="molecule type" value="Genomic_DNA"/>
</dbReference>
<evidence type="ECO:0000256" key="1">
    <source>
        <dbReference type="ARBA" id="ARBA00004651"/>
    </source>
</evidence>
<reference evidence="11 12" key="1">
    <citation type="journal article" date="2019" name="ISME J.">
        <title>Genome analyses of uncultured TG2/ZB3 bacteria in 'Margulisbacteria' specifically attached to ectosymbiotic spirochetes of protists in the termite gut.</title>
        <authorList>
            <person name="Utami Y.D."/>
            <person name="Kuwahara H."/>
            <person name="Igai K."/>
            <person name="Murakami T."/>
            <person name="Sugaya K."/>
            <person name="Morikawa T."/>
            <person name="Nagura Y."/>
            <person name="Yuki M."/>
            <person name="Deevong P."/>
            <person name="Inoue T."/>
            <person name="Kihara K."/>
            <person name="Lo N."/>
            <person name="Yamada A."/>
            <person name="Ohkuma M."/>
            <person name="Hongoh Y."/>
        </authorList>
    </citation>
    <scope>NUCLEOTIDE SEQUENCE [LARGE SCALE GENOMIC DNA]</scope>
    <source>
        <strain evidence="11">NkOx7-01</strain>
    </source>
</reference>
<keyword evidence="6 9" id="KW-0812">Transmembrane</keyword>
<dbReference type="InterPro" id="IPR035906">
    <property type="entry name" value="MetI-like_sf"/>
</dbReference>
<dbReference type="SUPFAM" id="SSF161098">
    <property type="entry name" value="MetI-like"/>
    <property type="match status" value="1"/>
</dbReference>
<dbReference type="PROSITE" id="PS50928">
    <property type="entry name" value="ABC_TM1"/>
    <property type="match status" value="1"/>
</dbReference>
<accession>A0A388T8R2</accession>
<keyword evidence="7 9" id="KW-1133">Transmembrane helix</keyword>
<feature type="domain" description="ABC transmembrane type-1" evidence="10">
    <location>
        <begin position="51"/>
        <end position="253"/>
    </location>
</feature>
<evidence type="ECO:0000256" key="2">
    <source>
        <dbReference type="ARBA" id="ARBA00007069"/>
    </source>
</evidence>
<comment type="similarity">
    <text evidence="2 9">Belongs to the binding-protein-dependent transport system permease family. CysTW subfamily.</text>
</comment>
<feature type="transmembrane region" description="Helical" evidence="9">
    <location>
        <begin position="88"/>
        <end position="111"/>
    </location>
</feature>
<protein>
    <recommendedName>
        <fullName evidence="9">Phosphate transport system permease protein PstA</fullName>
    </recommendedName>
</protein>
<dbReference type="Proteomes" id="UP000269352">
    <property type="component" value="Unassembled WGS sequence"/>
</dbReference>
<dbReference type="PANTHER" id="PTHR42922:SF1">
    <property type="entry name" value="PHOSPHATE TRANSPORT SYSTEM PERMEASE PROTEIN PSTA"/>
    <property type="match status" value="1"/>
</dbReference>
<feature type="transmembrane region" description="Helical" evidence="9">
    <location>
        <begin position="165"/>
        <end position="186"/>
    </location>
</feature>
<dbReference type="CDD" id="cd06261">
    <property type="entry name" value="TM_PBP2"/>
    <property type="match status" value="1"/>
</dbReference>
<feature type="transmembrane region" description="Helical" evidence="9">
    <location>
        <begin position="234"/>
        <end position="253"/>
    </location>
</feature>
<sequence length="264" mass="28519">MVCLFSFLSALPLVLILGYLLAKGVSALNWQFFCRMPQPLGEAGGGIANALLGSALLLAVAFALAVPLGLSLGIYLAENKKSRLADCARLAVEILQGVPSIVVGLVIYTWLVLPLKTFSALSGGAALALLMLPVIVRSTEETLRLIPLELKEAALALGVPYYRTILRVIVPSGLSGIVTGVLLSLARVAGETAPLLFTAFGNPFLSWRLDRPIESVPHLIFYYATSPYAEWHRLAWGASFVLVLSVLCLNLAAKFLTRRWRVQF</sequence>
<evidence type="ECO:0000256" key="3">
    <source>
        <dbReference type="ARBA" id="ARBA00022448"/>
    </source>
</evidence>
<evidence type="ECO:0000259" key="10">
    <source>
        <dbReference type="PROSITE" id="PS50928"/>
    </source>
</evidence>
<comment type="caution">
    <text evidence="11">The sequence shown here is derived from an EMBL/GenBank/DDBJ whole genome shotgun (WGS) entry which is preliminary data.</text>
</comment>
<feature type="transmembrane region" description="Helical" evidence="9">
    <location>
        <begin position="46"/>
        <end position="76"/>
    </location>
</feature>
<gene>
    <name evidence="11" type="primary">pstA</name>
    <name evidence="11" type="ORF">NO1_0379</name>
</gene>
<comment type="subcellular location">
    <subcellularLocation>
        <location evidence="1 9">Cell membrane</location>
        <topology evidence="1 9">Multi-pass membrane protein</topology>
    </subcellularLocation>
</comment>
<comment type="caution">
    <text evidence="9">Lacks conserved residue(s) required for the propagation of feature annotation.</text>
</comment>
<evidence type="ECO:0000256" key="7">
    <source>
        <dbReference type="ARBA" id="ARBA00022989"/>
    </source>
</evidence>